<dbReference type="Gene3D" id="3.90.1510.10">
    <property type="entry name" value="Glycerate kinase, domain 2"/>
    <property type="match status" value="1"/>
</dbReference>
<dbReference type="PANTHER" id="PTHR21599">
    <property type="entry name" value="GLYCERATE KINASE"/>
    <property type="match status" value="1"/>
</dbReference>
<dbReference type="AlphaFoldDB" id="A0A3N1GAL2"/>
<organism evidence="5 6">
    <name type="scientific">Pseudokineococcus lusitanus</name>
    <dbReference type="NCBI Taxonomy" id="763993"/>
    <lineage>
        <taxon>Bacteria</taxon>
        <taxon>Bacillati</taxon>
        <taxon>Actinomycetota</taxon>
        <taxon>Actinomycetes</taxon>
        <taxon>Kineosporiales</taxon>
        <taxon>Kineosporiaceae</taxon>
        <taxon>Pseudokineococcus</taxon>
    </lineage>
</organism>
<dbReference type="Pfam" id="PF02595">
    <property type="entry name" value="Gly_kinase"/>
    <property type="match status" value="1"/>
</dbReference>
<accession>A0A3N1GAL2</accession>
<dbReference type="EMBL" id="RJKN01000007">
    <property type="protein sequence ID" value="ROP27275.1"/>
    <property type="molecule type" value="Genomic_DNA"/>
</dbReference>
<keyword evidence="6" id="KW-1185">Reference proteome</keyword>
<evidence type="ECO:0000256" key="3">
    <source>
        <dbReference type="ARBA" id="ARBA00022777"/>
    </source>
</evidence>
<dbReference type="InterPro" id="IPR004381">
    <property type="entry name" value="Glycerate_kinase"/>
</dbReference>
<evidence type="ECO:0000313" key="5">
    <source>
        <dbReference type="EMBL" id="ROP27275.1"/>
    </source>
</evidence>
<dbReference type="RefSeq" id="WP_123380853.1">
    <property type="nucleotide sequence ID" value="NZ_RJKN01000007.1"/>
</dbReference>
<keyword evidence="3 4" id="KW-0418">Kinase</keyword>
<name>A0A3N1GAL2_9ACTN</name>
<dbReference type="InterPro" id="IPR018193">
    <property type="entry name" value="Glyc_kinase_flavodox-like_fold"/>
</dbReference>
<dbReference type="FunCoup" id="A0A3N1GAL2">
    <property type="interactions" value="38"/>
</dbReference>
<evidence type="ECO:0000256" key="2">
    <source>
        <dbReference type="ARBA" id="ARBA00022679"/>
    </source>
</evidence>
<dbReference type="InterPro" id="IPR018197">
    <property type="entry name" value="Glycerate_kinase_RE-like"/>
</dbReference>
<proteinExistence type="inferred from homology"/>
<dbReference type="Gene3D" id="3.40.50.10350">
    <property type="entry name" value="Glycerate kinase, domain 1"/>
    <property type="match status" value="1"/>
</dbReference>
<protein>
    <submittedName>
        <fullName evidence="5">Glycerate kinase</fullName>
    </submittedName>
</protein>
<dbReference type="PIRSF" id="PIRSF006078">
    <property type="entry name" value="GlxK"/>
    <property type="match status" value="1"/>
</dbReference>
<keyword evidence="2 4" id="KW-0808">Transferase</keyword>
<dbReference type="InterPro" id="IPR036129">
    <property type="entry name" value="Glycerate_kinase_sf"/>
</dbReference>
<dbReference type="GO" id="GO:0008887">
    <property type="term" value="F:glycerate kinase activity"/>
    <property type="evidence" value="ECO:0007669"/>
    <property type="project" value="UniProtKB-UniRule"/>
</dbReference>
<comment type="caution">
    <text evidence="5">The sequence shown here is derived from an EMBL/GenBank/DDBJ whole genome shotgun (WGS) entry which is preliminary data.</text>
</comment>
<dbReference type="GO" id="GO:0031388">
    <property type="term" value="P:organic acid phosphorylation"/>
    <property type="evidence" value="ECO:0007669"/>
    <property type="project" value="UniProtKB-UniRule"/>
</dbReference>
<gene>
    <name evidence="5" type="ORF">EDC03_2800</name>
</gene>
<reference evidence="5 6" key="1">
    <citation type="journal article" date="2015" name="Stand. Genomic Sci.">
        <title>Genomic Encyclopedia of Bacterial and Archaeal Type Strains, Phase III: the genomes of soil and plant-associated and newly described type strains.</title>
        <authorList>
            <person name="Whitman W.B."/>
            <person name="Woyke T."/>
            <person name="Klenk H.P."/>
            <person name="Zhou Y."/>
            <person name="Lilburn T.G."/>
            <person name="Beck B.J."/>
            <person name="De Vos P."/>
            <person name="Vandamme P."/>
            <person name="Eisen J.A."/>
            <person name="Garrity G."/>
            <person name="Hugenholtz P."/>
            <person name="Kyrpides N.C."/>
        </authorList>
    </citation>
    <scope>NUCLEOTIDE SEQUENCE [LARGE SCALE GENOMIC DNA]</scope>
    <source>
        <strain evidence="5 6">CECT 7306</strain>
    </source>
</reference>
<dbReference type="SUPFAM" id="SSF110738">
    <property type="entry name" value="Glycerate kinase I"/>
    <property type="match status" value="1"/>
</dbReference>
<comment type="similarity">
    <text evidence="1 4">Belongs to the glycerate kinase type-1 family.</text>
</comment>
<dbReference type="InParanoid" id="A0A3N1GAL2"/>
<dbReference type="Proteomes" id="UP000276232">
    <property type="component" value="Unassembled WGS sequence"/>
</dbReference>
<dbReference type="NCBIfam" id="TIGR00045">
    <property type="entry name" value="glycerate kinase"/>
    <property type="match status" value="1"/>
</dbReference>
<dbReference type="OrthoDB" id="9774290at2"/>
<evidence type="ECO:0000256" key="1">
    <source>
        <dbReference type="ARBA" id="ARBA00006284"/>
    </source>
</evidence>
<sequence>MRVVVAVDSFKGSLTTTDAGAAVRAGVLAARPDADVVVLPVADGGEGTTDCLAAAWGTPLRRSVTTDALGRPTTATWALSADGARAVVEVAAASGLPAVADVPADPRGTSTLGTGRLLVEALDAGAEEVLLCLGGSATTDGGAGLLVALGGRLLDADGRDLPPGGGALTALDRVDLSALHPRARGARWRLACDVTNPLLGPRGAAAVYGPQKGAGPDDVAALDAGLARLAAALRGATGVDVADLPGAGAAGGAPAPLVAALGATLEPGAPLVLGEVGLPAALAGGADLVLTGEGSCDEQSVQGKVVDGVAAAVRAAPAAAGAPVVVLAGRVAVAPAVLAAAGVTAAFGLAPGPASLDELRADAAPLLADLAERVVRLVGRDAR</sequence>
<dbReference type="PANTHER" id="PTHR21599:SF0">
    <property type="entry name" value="GLYCERATE KINASE"/>
    <property type="match status" value="1"/>
</dbReference>
<evidence type="ECO:0000313" key="6">
    <source>
        <dbReference type="Proteomes" id="UP000276232"/>
    </source>
</evidence>
<evidence type="ECO:0000256" key="4">
    <source>
        <dbReference type="PIRNR" id="PIRNR006078"/>
    </source>
</evidence>